<keyword evidence="1" id="KW-1185">Reference proteome</keyword>
<dbReference type="GeneID" id="111465735"/>
<accession>A0A6J1HSI4</accession>
<evidence type="ECO:0000313" key="1">
    <source>
        <dbReference type="Proteomes" id="UP000504608"/>
    </source>
</evidence>
<dbReference type="Proteomes" id="UP000504608">
    <property type="component" value="Unplaced"/>
</dbReference>
<dbReference type="AlphaFoldDB" id="A0A6J1HSI4"/>
<proteinExistence type="predicted"/>
<dbReference type="RefSeq" id="XP_022966029.1">
    <property type="nucleotide sequence ID" value="XM_023110261.1"/>
</dbReference>
<organism evidence="1 2">
    <name type="scientific">Cucurbita maxima</name>
    <name type="common">Pumpkin</name>
    <name type="synonym">Winter squash</name>
    <dbReference type="NCBI Taxonomy" id="3661"/>
    <lineage>
        <taxon>Eukaryota</taxon>
        <taxon>Viridiplantae</taxon>
        <taxon>Streptophyta</taxon>
        <taxon>Embryophyta</taxon>
        <taxon>Tracheophyta</taxon>
        <taxon>Spermatophyta</taxon>
        <taxon>Magnoliopsida</taxon>
        <taxon>eudicotyledons</taxon>
        <taxon>Gunneridae</taxon>
        <taxon>Pentapetalae</taxon>
        <taxon>rosids</taxon>
        <taxon>fabids</taxon>
        <taxon>Cucurbitales</taxon>
        <taxon>Cucurbitaceae</taxon>
        <taxon>Cucurbiteae</taxon>
        <taxon>Cucurbita</taxon>
    </lineage>
</organism>
<sequence>MAGIKENYGSHHEIRILVQVIGPLPFHPAQDSALIKPKILLNTWLHQLKSKDQFPTVSIRRGGRRRSCRLYYFMEGSFTSECLLFRLSES</sequence>
<protein>
    <submittedName>
        <fullName evidence="2">Uncharacterized protein LOC111465735 isoform X2</fullName>
    </submittedName>
</protein>
<gene>
    <name evidence="2" type="primary">LOC111465735</name>
</gene>
<name>A0A6J1HSI4_CUCMA</name>
<evidence type="ECO:0000313" key="2">
    <source>
        <dbReference type="RefSeq" id="XP_022966029.1"/>
    </source>
</evidence>
<reference evidence="2" key="1">
    <citation type="submission" date="2025-08" db="UniProtKB">
        <authorList>
            <consortium name="RefSeq"/>
        </authorList>
    </citation>
    <scope>IDENTIFICATION</scope>
    <source>
        <tissue evidence="2">Young leaves</tissue>
    </source>
</reference>